<dbReference type="InterPro" id="IPR027640">
    <property type="entry name" value="Kinesin-like_fam"/>
</dbReference>
<keyword evidence="3" id="KW-0547">Nucleotide-binding</keyword>
<dbReference type="Gene3D" id="3.40.850.10">
    <property type="entry name" value="Kinesin motor domain"/>
    <property type="match status" value="1"/>
</dbReference>
<dbReference type="InterPro" id="IPR056614">
    <property type="entry name" value="FAZ1_cons"/>
</dbReference>
<comment type="similarity">
    <text evidence="6">Belongs to the TRAFAC class myosin-kinesin ATPase superfamily. Kinesin family.</text>
</comment>
<evidence type="ECO:0000256" key="3">
    <source>
        <dbReference type="ARBA" id="ARBA00022741"/>
    </source>
</evidence>
<comment type="caution">
    <text evidence="6">Lacks conserved residue(s) required for the propagation of feature annotation.</text>
</comment>
<evidence type="ECO:0000256" key="5">
    <source>
        <dbReference type="ARBA" id="ARBA00023054"/>
    </source>
</evidence>
<dbReference type="GO" id="GO:0007052">
    <property type="term" value="P:mitotic spindle organization"/>
    <property type="evidence" value="ECO:0007669"/>
    <property type="project" value="TreeGrafter"/>
</dbReference>
<dbReference type="Proteomes" id="UP000007350">
    <property type="component" value="Unassembled WGS sequence"/>
</dbReference>
<feature type="domain" description="Kinesin motor" evidence="9">
    <location>
        <begin position="1"/>
        <end position="28"/>
    </location>
</feature>
<reference evidence="10 11" key="1">
    <citation type="journal article" date="2012" name="BMC Genomics">
        <title>Comparative genomic analysis of human infective Trypanosoma cruzi lineages with the bat-restricted subspecies T. cruzi marinkellei.</title>
        <authorList>
            <person name="Franzen O."/>
            <person name="Talavera-Lopez C."/>
            <person name="Ochaya S."/>
            <person name="Butler C.E."/>
            <person name="Messenger L.A."/>
            <person name="Lewis M.D."/>
            <person name="Llewellyn M.S."/>
            <person name="Marinkelle C.J."/>
            <person name="Tyler K.M."/>
            <person name="Miles M.A."/>
            <person name="Andersson B."/>
        </authorList>
    </citation>
    <scope>NUCLEOTIDE SEQUENCE [LARGE SCALE GENOMIC DNA]</scope>
    <source>
        <strain evidence="10 11">B7</strain>
    </source>
</reference>
<accession>K2LYA5</accession>
<dbReference type="SUPFAM" id="SSF52540">
    <property type="entry name" value="P-loop containing nucleoside triphosphate hydrolases"/>
    <property type="match status" value="1"/>
</dbReference>
<dbReference type="EMBL" id="AHKC01017748">
    <property type="protein sequence ID" value="EKF27588.1"/>
    <property type="molecule type" value="Genomic_DNA"/>
</dbReference>
<dbReference type="GO" id="GO:0007018">
    <property type="term" value="P:microtubule-based movement"/>
    <property type="evidence" value="ECO:0007669"/>
    <property type="project" value="InterPro"/>
</dbReference>
<dbReference type="PANTHER" id="PTHR47969:SF15">
    <property type="entry name" value="CHROMOSOME-ASSOCIATED KINESIN KIF4A-RELATED"/>
    <property type="match status" value="1"/>
</dbReference>
<dbReference type="InterPro" id="IPR036961">
    <property type="entry name" value="Kinesin_motor_dom_sf"/>
</dbReference>
<dbReference type="PROSITE" id="PS50067">
    <property type="entry name" value="KINESIN_MOTOR_2"/>
    <property type="match status" value="1"/>
</dbReference>
<gene>
    <name evidence="10" type="ORF">MOQ_008683</name>
</gene>
<evidence type="ECO:0000256" key="2">
    <source>
        <dbReference type="ARBA" id="ARBA00022490"/>
    </source>
</evidence>
<evidence type="ECO:0000259" key="9">
    <source>
        <dbReference type="PROSITE" id="PS50067"/>
    </source>
</evidence>
<comment type="subcellular location">
    <subcellularLocation>
        <location evidence="1">Cytoplasm</location>
    </subcellularLocation>
</comment>
<keyword evidence="11" id="KW-1185">Reference proteome</keyword>
<dbReference type="GO" id="GO:0008017">
    <property type="term" value="F:microtubule binding"/>
    <property type="evidence" value="ECO:0007669"/>
    <property type="project" value="InterPro"/>
</dbReference>
<evidence type="ECO:0000256" key="6">
    <source>
        <dbReference type="PROSITE-ProRule" id="PRU00283"/>
    </source>
</evidence>
<keyword evidence="5 7" id="KW-0175">Coiled coil</keyword>
<evidence type="ECO:0000313" key="10">
    <source>
        <dbReference type="EMBL" id="EKF27588.1"/>
    </source>
</evidence>
<evidence type="ECO:0000313" key="11">
    <source>
        <dbReference type="Proteomes" id="UP000007350"/>
    </source>
</evidence>
<name>K2LYA5_TRYCR</name>
<dbReference type="PANTHER" id="PTHR47969">
    <property type="entry name" value="CHROMOSOME-ASSOCIATED KINESIN KIF4A-RELATED"/>
    <property type="match status" value="1"/>
</dbReference>
<dbReference type="SUPFAM" id="SSF90257">
    <property type="entry name" value="Myosin rod fragments"/>
    <property type="match status" value="1"/>
</dbReference>
<dbReference type="AlphaFoldDB" id="K2LYA5"/>
<dbReference type="InterPro" id="IPR001752">
    <property type="entry name" value="Kinesin_motor_dom"/>
</dbReference>
<dbReference type="GO" id="GO:0003777">
    <property type="term" value="F:microtubule motor activity"/>
    <property type="evidence" value="ECO:0007669"/>
    <property type="project" value="InterPro"/>
</dbReference>
<feature type="coiled-coil region" evidence="7">
    <location>
        <begin position="65"/>
        <end position="166"/>
    </location>
</feature>
<keyword evidence="2" id="KW-0963">Cytoplasm</keyword>
<dbReference type="InterPro" id="IPR027417">
    <property type="entry name" value="P-loop_NTPase"/>
</dbReference>
<evidence type="ECO:0000256" key="7">
    <source>
        <dbReference type="SAM" id="Coils"/>
    </source>
</evidence>
<feature type="coiled-coil region" evidence="7">
    <location>
        <begin position="253"/>
        <end position="336"/>
    </location>
</feature>
<feature type="region of interest" description="Disordered" evidence="8">
    <location>
        <begin position="451"/>
        <end position="474"/>
    </location>
</feature>
<dbReference type="GO" id="GO:0051231">
    <property type="term" value="P:spindle elongation"/>
    <property type="evidence" value="ECO:0007669"/>
    <property type="project" value="TreeGrafter"/>
</dbReference>
<dbReference type="GO" id="GO:0005737">
    <property type="term" value="C:cytoplasm"/>
    <property type="evidence" value="ECO:0007669"/>
    <property type="project" value="UniProtKB-SubCell"/>
</dbReference>
<evidence type="ECO:0000256" key="8">
    <source>
        <dbReference type="SAM" id="MobiDB-lite"/>
    </source>
</evidence>
<evidence type="ECO:0000256" key="1">
    <source>
        <dbReference type="ARBA" id="ARBA00004496"/>
    </source>
</evidence>
<dbReference type="OrthoDB" id="252634at2759"/>
<proteinExistence type="inferred from homology"/>
<dbReference type="GO" id="GO:0005524">
    <property type="term" value="F:ATP binding"/>
    <property type="evidence" value="ECO:0007669"/>
    <property type="project" value="UniProtKB-KW"/>
</dbReference>
<organism evidence="10 11">
    <name type="scientific">Trypanosoma cruzi marinkellei</name>
    <dbReference type="NCBI Taxonomy" id="85056"/>
    <lineage>
        <taxon>Eukaryota</taxon>
        <taxon>Discoba</taxon>
        <taxon>Euglenozoa</taxon>
        <taxon>Kinetoplastea</taxon>
        <taxon>Metakinetoplastina</taxon>
        <taxon>Trypanosomatida</taxon>
        <taxon>Trypanosomatidae</taxon>
        <taxon>Trypanosoma</taxon>
        <taxon>Schizotrypanum</taxon>
    </lineage>
</organism>
<sequence>MIATVSPSGMNYEETLSTLRYASRARDIVNVTKVNEDPRARRIRELEEQMEQMRKDIQGKDPAYVAELEEKLRLLEAEAEKRAADLQALEREREKNEIREKMLRVTEAERQELLSKAGALERQTIELSRNNEKLLREREEKERRLLEQMRRREAEMKNNQEKWNTALERERMLVLQLRRDCGFYRVQLEEMESRYGATVDHMERLVEISKILYEKGAATALKCELAQLRESEAKWVSSMEAVRKDHDSVAAERARLSESLRTMEAKNNELDAANEALEVQLAKMEGEVSRLQDRLTNTVSDRDALAEHLQAIEFTKAELEGLYNEATKKCEEFERKLNSPPVCTHHFKKFEGDEWDALIHGRPSELLDVFTSDVSTACRVSKDSVNNVTFALGSLICEFDVTHDADTKAEEIDNRIAQHPFHLMQQLYDDRYGEKKGIDRAKEEVERLERELKLNMKDSDEKDKNKEMENRKKN</sequence>
<keyword evidence="4" id="KW-0067">ATP-binding</keyword>
<comment type="caution">
    <text evidence="10">The sequence shown here is derived from an EMBL/GenBank/DDBJ whole genome shotgun (WGS) entry which is preliminary data.</text>
</comment>
<evidence type="ECO:0000256" key="4">
    <source>
        <dbReference type="ARBA" id="ARBA00022840"/>
    </source>
</evidence>
<protein>
    <submittedName>
        <fullName evidence="10">Kinesin, putative</fullName>
    </submittedName>
</protein>
<dbReference type="GO" id="GO:0005875">
    <property type="term" value="C:microtubule associated complex"/>
    <property type="evidence" value="ECO:0007669"/>
    <property type="project" value="TreeGrafter"/>
</dbReference>
<dbReference type="Pfam" id="PF23398">
    <property type="entry name" value="FAZ1_cons"/>
    <property type="match status" value="1"/>
</dbReference>